<dbReference type="EMBL" id="KU877344">
    <property type="protein sequence ID" value="ANB50226.1"/>
    <property type="molecule type" value="Genomic_DNA"/>
</dbReference>
<dbReference type="InterPro" id="IPR035810">
    <property type="entry name" value="PEBP_euk"/>
</dbReference>
<dbReference type="InterPro" id="IPR008914">
    <property type="entry name" value="PEBP"/>
</dbReference>
<dbReference type="SUPFAM" id="SSF49777">
    <property type="entry name" value="PEBP-like"/>
    <property type="match status" value="1"/>
</dbReference>
<dbReference type="PANTHER" id="PTHR11362">
    <property type="entry name" value="PHOSPHATIDYLETHANOLAMINE-BINDING PROTEIN"/>
    <property type="match status" value="1"/>
</dbReference>
<keyword evidence="2" id="KW-1185">Reference proteome</keyword>
<dbReference type="InterPro" id="IPR036610">
    <property type="entry name" value="PEBP-like_sf"/>
</dbReference>
<dbReference type="Pfam" id="PF01161">
    <property type="entry name" value="PBP"/>
    <property type="match status" value="1"/>
</dbReference>
<dbReference type="GeneID" id="80512588"/>
<evidence type="ECO:0000313" key="2">
    <source>
        <dbReference type="Proteomes" id="UP000241365"/>
    </source>
</evidence>
<dbReference type="CDD" id="cd00866">
    <property type="entry name" value="PEBP_euk"/>
    <property type="match status" value="1"/>
</dbReference>
<reference evidence="1 2" key="1">
    <citation type="journal article" date="2016" name="Genome Announc.">
        <title>Complete Genome Sequence of a New Megavirus Family Member Isolated from an Inland Water Lake for the First Time in India.</title>
        <authorList>
            <person name="Chatterjee A."/>
            <person name="Ali F."/>
            <person name="Bange D."/>
            <person name="Kondabagil K."/>
        </authorList>
    </citation>
    <scope>NUCLEOTIDE SEQUENCE [LARGE SCALE GENOMIC DNA]</scope>
    <source>
        <strain evidence="1">1</strain>
    </source>
</reference>
<proteinExistence type="predicted"/>
<dbReference type="PANTHER" id="PTHR11362:SF82">
    <property type="entry name" value="PHOSPHATIDYLETHANOLAMINE-BINDING PROTEIN 4"/>
    <property type="match status" value="1"/>
</dbReference>
<evidence type="ECO:0000313" key="1">
    <source>
        <dbReference type="EMBL" id="ANB50226.1"/>
    </source>
</evidence>
<dbReference type="Gene3D" id="3.90.280.10">
    <property type="entry name" value="PEBP-like"/>
    <property type="match status" value="1"/>
</dbReference>
<accession>A0A167R294</accession>
<name>A0A167R294_9VIRU</name>
<dbReference type="KEGG" id="vg:80512588"/>
<sequence>MANLQVSIHNNIINDGEIIPLKYTQESPKINFIKNNNEKYTIIMVDPDAPSRRNPIYKYFLHWLIINNNEIIMDFTPPAPPKNSGPHRYFIFILKQNKLLNLSNIKINNKMKREKFNLAEFIADNDLEIIDSIHFITENK</sequence>
<dbReference type="Proteomes" id="UP000241365">
    <property type="component" value="Segment"/>
</dbReference>
<evidence type="ECO:0008006" key="3">
    <source>
        <dbReference type="Google" id="ProtNLM"/>
    </source>
</evidence>
<protein>
    <recommendedName>
        <fullName evidence="3">Phosphatidylethanolamine-binding protein-like protein</fullName>
    </recommendedName>
</protein>
<organism evidence="1 2">
    <name type="scientific">Powai lake megavirus</name>
    <dbReference type="NCBI Taxonomy" id="1842663"/>
    <lineage>
        <taxon>Viruses</taxon>
        <taxon>Varidnaviria</taxon>
        <taxon>Bamfordvirae</taxon>
        <taxon>Nucleocytoviricota</taxon>
        <taxon>Megaviricetes</taxon>
        <taxon>Imitervirales</taxon>
        <taxon>Mimiviridae</taxon>
        <taxon>Megamimivirinae</taxon>
        <taxon>Megavirus</taxon>
        <taxon>Megavirus powaiense</taxon>
    </lineage>
</organism>
<dbReference type="RefSeq" id="YP_010775977.1">
    <property type="nucleotide sequence ID" value="NC_075034.1"/>
</dbReference>